<evidence type="ECO:0000256" key="2">
    <source>
        <dbReference type="ARBA" id="ARBA00023157"/>
    </source>
</evidence>
<dbReference type="Ensembl" id="ENSLAFT00000013636.4">
    <property type="protein sequence ID" value="ENSLAFP00000011413.4"/>
    <property type="gene ID" value="ENSLAFG00000013636.4"/>
</dbReference>
<keyword evidence="1" id="KW-0430">Lectin</keyword>
<keyword evidence="8" id="KW-1185">Reference proteome</keyword>
<dbReference type="Proteomes" id="UP000007646">
    <property type="component" value="Unassembled WGS sequence"/>
</dbReference>
<dbReference type="Pfam" id="PF03954">
    <property type="entry name" value="Lectin_N"/>
    <property type="match status" value="1"/>
</dbReference>
<evidence type="ECO:0000256" key="3">
    <source>
        <dbReference type="SAM" id="Coils"/>
    </source>
</evidence>
<dbReference type="GeneTree" id="ENSGT00940000162036"/>
<dbReference type="HOGENOM" id="CLU_049894_2_0_1"/>
<dbReference type="PANTHER" id="PTHR22803">
    <property type="entry name" value="MANNOSE, PHOSPHOLIPASE, LECTIN RECEPTOR RELATED"/>
    <property type="match status" value="1"/>
</dbReference>
<feature type="compositionally biased region" description="Basic and acidic residues" evidence="4">
    <location>
        <begin position="1"/>
        <end position="18"/>
    </location>
</feature>
<evidence type="ECO:0000313" key="8">
    <source>
        <dbReference type="Proteomes" id="UP000007646"/>
    </source>
</evidence>
<feature type="region of interest" description="Disordered" evidence="4">
    <location>
        <begin position="1"/>
        <end position="23"/>
    </location>
</feature>
<dbReference type="GO" id="GO:0030246">
    <property type="term" value="F:carbohydrate binding"/>
    <property type="evidence" value="ECO:0007669"/>
    <property type="project" value="UniProtKB-KW"/>
</dbReference>
<evidence type="ECO:0000256" key="5">
    <source>
        <dbReference type="SAM" id="Phobius"/>
    </source>
</evidence>
<dbReference type="AlphaFoldDB" id="G3TBP4"/>
<dbReference type="Gene3D" id="3.10.100.10">
    <property type="entry name" value="Mannose-Binding Protein A, subunit A"/>
    <property type="match status" value="1"/>
</dbReference>
<evidence type="ECO:0000259" key="6">
    <source>
        <dbReference type="PROSITE" id="PS50041"/>
    </source>
</evidence>
<keyword evidence="5" id="KW-0812">Transmembrane</keyword>
<dbReference type="PROSITE" id="PS50041">
    <property type="entry name" value="C_TYPE_LECTIN_2"/>
    <property type="match status" value="1"/>
</dbReference>
<evidence type="ECO:0000256" key="4">
    <source>
        <dbReference type="SAM" id="MobiDB-lite"/>
    </source>
</evidence>
<reference evidence="7 8" key="1">
    <citation type="submission" date="2009-06" db="EMBL/GenBank/DDBJ databases">
        <title>The Genome Sequence of Loxodonta africana (African elephant).</title>
        <authorList>
            <person name="Di Palma F."/>
            <person name="Heiman D."/>
            <person name="Young S."/>
            <person name="Johnson J."/>
            <person name="Lander E.S."/>
            <person name="Lindblad-Toh K."/>
        </authorList>
    </citation>
    <scope>NUCLEOTIDE SEQUENCE [LARGE SCALE GENOMIC DNA]</scope>
    <source>
        <strain evidence="7 8">Isolate ISIS603380</strain>
    </source>
</reference>
<keyword evidence="2" id="KW-1015">Disulfide bond</keyword>
<dbReference type="FunCoup" id="G3TBP4">
    <property type="interactions" value="33"/>
</dbReference>
<sequence length="308" mass="35000">MSVKYEDLQPLESEEKSQTFRNGPCSPQSLLRHLWSGPHLYLLTLGLSLPLLVIICVIGSQIPKLQWDLVTLRTTSHNFTSSIMAEVQALNSHSGSLQEMITSLRGEMEEHKQELQAARSLNDKVFTLESELDKQVQELKAVHSSIFQQVQQQAKDLKSLTCQMAALKSNSSGNTHCRTYWVEHEGSCYWFSHSKKSWSEAEEYCQLSGAHLVVINSLEEQNFVQDYIGSFESWIGLNDPEGVWKWVDGTDYDTNFKNWDENQPDDWDGHGLGGGEDCAHIQTSGKWNDNVCQRRFHWVCETSLGKAS</sequence>
<reference evidence="7" key="2">
    <citation type="submission" date="2025-08" db="UniProtKB">
        <authorList>
            <consortium name="Ensembl"/>
        </authorList>
    </citation>
    <scope>IDENTIFICATION</scope>
    <source>
        <strain evidence="7">Isolate ISIS603380</strain>
    </source>
</reference>
<dbReference type="InterPro" id="IPR018378">
    <property type="entry name" value="C-type_lectin_CS"/>
</dbReference>
<keyword evidence="3" id="KW-0175">Coiled coil</keyword>
<feature type="transmembrane region" description="Helical" evidence="5">
    <location>
        <begin position="40"/>
        <end position="59"/>
    </location>
</feature>
<dbReference type="SUPFAM" id="SSF56436">
    <property type="entry name" value="C-type lectin-like"/>
    <property type="match status" value="1"/>
</dbReference>
<evidence type="ECO:0000313" key="7">
    <source>
        <dbReference type="Ensembl" id="ENSLAFP00000011413.4"/>
    </source>
</evidence>
<feature type="domain" description="C-type lectin" evidence="6">
    <location>
        <begin position="184"/>
        <end position="301"/>
    </location>
</feature>
<organism evidence="7 8">
    <name type="scientific">Loxodonta africana</name>
    <name type="common">African elephant</name>
    <dbReference type="NCBI Taxonomy" id="9785"/>
    <lineage>
        <taxon>Eukaryota</taxon>
        <taxon>Metazoa</taxon>
        <taxon>Chordata</taxon>
        <taxon>Craniata</taxon>
        <taxon>Vertebrata</taxon>
        <taxon>Euteleostomi</taxon>
        <taxon>Mammalia</taxon>
        <taxon>Eutheria</taxon>
        <taxon>Afrotheria</taxon>
        <taxon>Proboscidea</taxon>
        <taxon>Elephantidae</taxon>
        <taxon>Loxodonta</taxon>
    </lineage>
</organism>
<accession>G3TBP4</accession>
<dbReference type="eggNOG" id="KOG4297">
    <property type="taxonomic scope" value="Eukaryota"/>
</dbReference>
<feature type="coiled-coil region" evidence="3">
    <location>
        <begin position="94"/>
        <end position="170"/>
    </location>
</feature>
<dbReference type="SMART" id="SM00034">
    <property type="entry name" value="CLECT"/>
    <property type="match status" value="1"/>
</dbReference>
<keyword evidence="5" id="KW-0472">Membrane</keyword>
<dbReference type="OrthoDB" id="2142683at2759"/>
<protein>
    <recommendedName>
        <fullName evidence="6">C-type lectin domain-containing protein</fullName>
    </recommendedName>
</protein>
<dbReference type="PROSITE" id="PS00615">
    <property type="entry name" value="C_TYPE_LECTIN_1"/>
    <property type="match status" value="1"/>
</dbReference>
<name>G3TBP4_LOXAF</name>
<dbReference type="InterPro" id="IPR050111">
    <property type="entry name" value="C-type_lectin/snaclec_domain"/>
</dbReference>
<dbReference type="InterPro" id="IPR016187">
    <property type="entry name" value="CTDL_fold"/>
</dbReference>
<dbReference type="CDD" id="cd03590">
    <property type="entry name" value="CLECT_DC-SIGN_like"/>
    <property type="match status" value="1"/>
</dbReference>
<proteinExistence type="predicted"/>
<dbReference type="InterPro" id="IPR016186">
    <property type="entry name" value="C-type_lectin-like/link_sf"/>
</dbReference>
<dbReference type="InterPro" id="IPR033989">
    <property type="entry name" value="CD209-like_CTLD"/>
</dbReference>
<dbReference type="InParanoid" id="G3TBP4"/>
<reference evidence="7" key="3">
    <citation type="submission" date="2025-09" db="UniProtKB">
        <authorList>
            <consortium name="Ensembl"/>
        </authorList>
    </citation>
    <scope>IDENTIFICATION</scope>
    <source>
        <strain evidence="7">Isolate ISIS603380</strain>
    </source>
</reference>
<dbReference type="OMA" id="DVEREQH"/>
<evidence type="ECO:0000256" key="1">
    <source>
        <dbReference type="ARBA" id="ARBA00022734"/>
    </source>
</evidence>
<keyword evidence="5" id="KW-1133">Transmembrane helix</keyword>
<dbReference type="Pfam" id="PF00059">
    <property type="entry name" value="Lectin_C"/>
    <property type="match status" value="1"/>
</dbReference>
<dbReference type="InterPro" id="IPR001304">
    <property type="entry name" value="C-type_lectin-like"/>
</dbReference>